<dbReference type="CDD" id="cd09124">
    <property type="entry name" value="PLDc_like_TrmB_middle"/>
    <property type="match status" value="1"/>
</dbReference>
<dbReference type="SUPFAM" id="SSF46785">
    <property type="entry name" value="Winged helix' DNA-binding domain"/>
    <property type="match status" value="1"/>
</dbReference>
<reference evidence="2 35" key="2">
    <citation type="submission" date="2020-04" db="EMBL/GenBank/DDBJ databases">
        <authorList>
            <person name="Hitch T.C.A."/>
            <person name="Wylensek D."/>
            <person name="Clavel T."/>
        </authorList>
    </citation>
    <scope>NUCLEOTIDE SEQUENCE [LARGE SCALE GENOMIC DNA]</scope>
    <source>
        <strain evidence="2 35">BSM-383-APC-5F</strain>
    </source>
</reference>
<dbReference type="InterPro" id="IPR036390">
    <property type="entry name" value="WH_DNA-bd_sf"/>
</dbReference>
<evidence type="ECO:0000313" key="22">
    <source>
        <dbReference type="Proteomes" id="UP000261208"/>
    </source>
</evidence>
<dbReference type="Gene3D" id="1.10.10.10">
    <property type="entry name" value="Winged helix-like DNA-binding domain superfamily/Winged helix DNA-binding domain"/>
    <property type="match status" value="1"/>
</dbReference>
<evidence type="ECO:0000313" key="29">
    <source>
        <dbReference type="Proteomes" id="UP000284883"/>
    </source>
</evidence>
<dbReference type="Proteomes" id="UP000261208">
    <property type="component" value="Unassembled WGS sequence"/>
</dbReference>
<evidence type="ECO:0000313" key="33">
    <source>
        <dbReference type="Proteomes" id="UP000285666"/>
    </source>
</evidence>
<evidence type="ECO:0000313" key="9">
    <source>
        <dbReference type="EMBL" id="RGT11528.1"/>
    </source>
</evidence>
<dbReference type="GeneID" id="92864421"/>
<dbReference type="EMBL" id="QSFS01000006">
    <property type="protein sequence ID" value="RHA70825.1"/>
    <property type="molecule type" value="Genomic_DNA"/>
</dbReference>
<evidence type="ECO:0000313" key="14">
    <source>
        <dbReference type="EMBL" id="RHC10630.1"/>
    </source>
</evidence>
<evidence type="ECO:0000313" key="21">
    <source>
        <dbReference type="Proteomes" id="UP000261055"/>
    </source>
</evidence>
<evidence type="ECO:0000313" key="13">
    <source>
        <dbReference type="EMBL" id="RHB42952.1"/>
    </source>
</evidence>
<dbReference type="EMBL" id="QRNS01000003">
    <property type="protein sequence ID" value="RHK65518.1"/>
    <property type="molecule type" value="Genomic_DNA"/>
</dbReference>
<protein>
    <submittedName>
        <fullName evidence="4">TrmB family transcriptional regulator</fullName>
    </submittedName>
</protein>
<evidence type="ECO:0000313" key="31">
    <source>
        <dbReference type="Proteomes" id="UP000285642"/>
    </source>
</evidence>
<dbReference type="Proteomes" id="UP000285981">
    <property type="component" value="Unassembled WGS sequence"/>
</dbReference>
<name>A0A3E4MJZ1_9FIRM</name>
<organism evidence="4 22">
    <name type="scientific">Dorea formicigenerans</name>
    <dbReference type="NCBI Taxonomy" id="39486"/>
    <lineage>
        <taxon>Bacteria</taxon>
        <taxon>Bacillati</taxon>
        <taxon>Bacillota</taxon>
        <taxon>Clostridia</taxon>
        <taxon>Lachnospirales</taxon>
        <taxon>Lachnospiraceae</taxon>
        <taxon>Dorea</taxon>
    </lineage>
</organism>
<dbReference type="Proteomes" id="UP000580130">
    <property type="component" value="Unassembled WGS sequence"/>
</dbReference>
<dbReference type="InterPro" id="IPR002831">
    <property type="entry name" value="Tscrpt_reg_TrmB_N"/>
</dbReference>
<evidence type="ECO:0000313" key="19">
    <source>
        <dbReference type="Proteomes" id="UP000260664"/>
    </source>
</evidence>
<dbReference type="EMBL" id="QRQQ01000003">
    <property type="protein sequence ID" value="RHN17475.1"/>
    <property type="molecule type" value="Genomic_DNA"/>
</dbReference>
<dbReference type="EMBL" id="QSVQ01000001">
    <property type="protein sequence ID" value="RGO54966.1"/>
    <property type="molecule type" value="Genomic_DNA"/>
</dbReference>
<dbReference type="Proteomes" id="UP000260841">
    <property type="component" value="Unassembled WGS sequence"/>
</dbReference>
<evidence type="ECO:0000313" key="32">
    <source>
        <dbReference type="Proteomes" id="UP000285652"/>
    </source>
</evidence>
<dbReference type="PANTHER" id="PTHR34293:SF1">
    <property type="entry name" value="HTH-TYPE TRANSCRIPTIONAL REGULATOR TRMBL2"/>
    <property type="match status" value="1"/>
</dbReference>
<evidence type="ECO:0000313" key="35">
    <source>
        <dbReference type="Proteomes" id="UP000580130"/>
    </source>
</evidence>
<evidence type="ECO:0000313" key="2">
    <source>
        <dbReference type="EMBL" id="NME56267.1"/>
    </source>
</evidence>
<reference evidence="19 20" key="1">
    <citation type="submission" date="2018-08" db="EMBL/GenBank/DDBJ databases">
        <title>A genome reference for cultivated species of the human gut microbiota.</title>
        <authorList>
            <person name="Zou Y."/>
            <person name="Xue W."/>
            <person name="Luo G."/>
        </authorList>
    </citation>
    <scope>NUCLEOTIDE SEQUENCE [LARGE SCALE GENOMIC DNA]</scope>
    <source>
        <strain evidence="10 23">AF12-11</strain>
        <strain evidence="9 25">AF19-4AC</strain>
        <strain evidence="8 34">AF21-25</strain>
        <strain evidence="7 26">AF25-11</strain>
        <strain evidence="18 32">AF31-13BH</strain>
        <strain evidence="17 24">AF36-1BH</strain>
        <strain evidence="16 27">AF42-21</strain>
        <strain evidence="15 33">AM23-7AC</strain>
        <strain evidence="14 28">AM37-5</strain>
        <strain evidence="13 29">AM40-15AC</strain>
        <strain evidence="12 31">AM42-8</strain>
        <strain evidence="11 30">AM46-16</strain>
        <strain evidence="6 21">OM02-12</strain>
        <strain evidence="5 20">OM03-2</strain>
        <strain evidence="4 22">TF11-11</strain>
        <strain evidence="3 19">TM09-19AC</strain>
    </source>
</reference>
<keyword evidence="21" id="KW-1185">Reference proteome</keyword>
<dbReference type="Pfam" id="PF01978">
    <property type="entry name" value="TrmB"/>
    <property type="match status" value="1"/>
</dbReference>
<dbReference type="EMBL" id="QRHN01000001">
    <property type="protein sequence ID" value="RHF80874.1"/>
    <property type="molecule type" value="Genomic_DNA"/>
</dbReference>
<evidence type="ECO:0000313" key="11">
    <source>
        <dbReference type="EMBL" id="RHA02361.1"/>
    </source>
</evidence>
<evidence type="ECO:0000313" key="25">
    <source>
        <dbReference type="Proteomes" id="UP000283630"/>
    </source>
</evidence>
<evidence type="ECO:0000313" key="17">
    <source>
        <dbReference type="EMBL" id="RHL89922.1"/>
    </source>
</evidence>
<evidence type="ECO:0000313" key="12">
    <source>
        <dbReference type="EMBL" id="RHA70825.1"/>
    </source>
</evidence>
<evidence type="ECO:0000259" key="1">
    <source>
        <dbReference type="Pfam" id="PF01978"/>
    </source>
</evidence>
<dbReference type="Proteomes" id="UP000284883">
    <property type="component" value="Unassembled WGS sequence"/>
</dbReference>
<dbReference type="Proteomes" id="UP000283630">
    <property type="component" value="Unassembled WGS sequence"/>
</dbReference>
<evidence type="ECO:0000313" key="20">
    <source>
        <dbReference type="Proteomes" id="UP000260841"/>
    </source>
</evidence>
<dbReference type="Proteomes" id="UP000285642">
    <property type="component" value="Unassembled WGS sequence"/>
</dbReference>
<dbReference type="EMBL" id="QSHK01000001">
    <property type="protein sequence ID" value="RHC10630.1"/>
    <property type="molecule type" value="Genomic_DNA"/>
</dbReference>
<evidence type="ECO:0000313" key="6">
    <source>
        <dbReference type="EMBL" id="RGO54966.1"/>
    </source>
</evidence>
<evidence type="ECO:0000313" key="10">
    <source>
        <dbReference type="EMBL" id="RGW53890.1"/>
    </source>
</evidence>
<dbReference type="InterPro" id="IPR036388">
    <property type="entry name" value="WH-like_DNA-bd_sf"/>
</dbReference>
<evidence type="ECO:0000313" key="7">
    <source>
        <dbReference type="EMBL" id="RGR60733.1"/>
    </source>
</evidence>
<dbReference type="EMBL" id="QRVU01000045">
    <property type="protein sequence ID" value="RGS69725.1"/>
    <property type="molecule type" value="Genomic_DNA"/>
</dbReference>
<dbReference type="Proteomes" id="UP000266376">
    <property type="component" value="Unassembled WGS sequence"/>
</dbReference>
<evidence type="ECO:0000313" key="23">
    <source>
        <dbReference type="Proteomes" id="UP000266376"/>
    </source>
</evidence>
<accession>A0A3E4MJZ1</accession>
<dbReference type="Proteomes" id="UP000284152">
    <property type="component" value="Unassembled WGS sequence"/>
</dbReference>
<dbReference type="AlphaFoldDB" id="A0A3E4MJZ1"/>
<evidence type="ECO:0000313" key="3">
    <source>
        <dbReference type="EMBL" id="RGI86353.1"/>
    </source>
</evidence>
<dbReference type="Proteomes" id="UP000284962">
    <property type="component" value="Unassembled WGS sequence"/>
</dbReference>
<dbReference type="Proteomes" id="UP000284742">
    <property type="component" value="Unassembled WGS sequence"/>
</dbReference>
<dbReference type="EMBL" id="JABAFX010000003">
    <property type="protein sequence ID" value="NME56267.1"/>
    <property type="molecule type" value="Genomic_DNA"/>
</dbReference>
<evidence type="ECO:0000313" key="27">
    <source>
        <dbReference type="Proteomes" id="UP000284152"/>
    </source>
</evidence>
<dbReference type="EMBL" id="QSGQ01000001">
    <property type="protein sequence ID" value="RHB42952.1"/>
    <property type="molecule type" value="Genomic_DNA"/>
</dbReference>
<dbReference type="EMBL" id="QSAJ01000014">
    <property type="protein sequence ID" value="RGW53890.1"/>
    <property type="molecule type" value="Genomic_DNA"/>
</dbReference>
<dbReference type="EMBL" id="QSOI01000002">
    <property type="protein sequence ID" value="RGI86353.1"/>
    <property type="molecule type" value="Genomic_DNA"/>
</dbReference>
<dbReference type="EMBL" id="QRWH01000002">
    <property type="protein sequence ID" value="RGT11528.1"/>
    <property type="molecule type" value="Genomic_DNA"/>
</dbReference>
<evidence type="ECO:0000313" key="15">
    <source>
        <dbReference type="EMBL" id="RHF80874.1"/>
    </source>
</evidence>
<dbReference type="Proteomes" id="UP000283325">
    <property type="component" value="Unassembled WGS sequence"/>
</dbReference>
<evidence type="ECO:0000313" key="30">
    <source>
        <dbReference type="Proteomes" id="UP000284962"/>
    </source>
</evidence>
<feature type="domain" description="Transcription regulator TrmB N-terminal" evidence="1">
    <location>
        <begin position="16"/>
        <end position="83"/>
    </location>
</feature>
<comment type="caution">
    <text evidence="4">The sequence shown here is derived from an EMBL/GenBank/DDBJ whole genome shotgun (WGS) entry which is preliminary data.</text>
</comment>
<evidence type="ECO:0000313" key="5">
    <source>
        <dbReference type="EMBL" id="RGN92629.1"/>
    </source>
</evidence>
<dbReference type="EMBL" id="QSVB01000003">
    <property type="protein sequence ID" value="RGN92629.1"/>
    <property type="molecule type" value="Genomic_DNA"/>
</dbReference>
<dbReference type="Proteomes" id="UP000283652">
    <property type="component" value="Unassembled WGS sequence"/>
</dbReference>
<evidence type="ECO:0000313" key="8">
    <source>
        <dbReference type="EMBL" id="RGS69725.1"/>
    </source>
</evidence>
<sequence length="243" mass="27803">MRTGEKMEDKSYIERLMEFGLTRQEAGIYGCLISEGKTTGYEVAKQLGISRSNAYNSLASMTEKGAAYLVEEGTTKKYVSVPLDEFCRNRIRRLEESQRWLKKHMPSEKDHVEGYITIEGSSNILDKIRNLLAKAEERVYISCTRNYLLLFVDELESLIRAKKKVVIVTDQPVNFRNARVYMGNNRGMQIGVITDSRYVLTGEYGEGSINTCLYSGQKNFVELYKSALSNEIKLLAIREENMQ</sequence>
<evidence type="ECO:0000313" key="28">
    <source>
        <dbReference type="Proteomes" id="UP000284742"/>
    </source>
</evidence>
<gene>
    <name evidence="16" type="ORF">DW054_02300</name>
    <name evidence="15" type="ORF">DW658_01075</name>
    <name evidence="14" type="ORF">DW860_00915</name>
    <name evidence="13" type="ORF">DW885_02765</name>
    <name evidence="12" type="ORF">DW924_07440</name>
    <name evidence="11" type="ORF">DW957_01450</name>
    <name evidence="10" type="ORF">DWV67_07320</name>
    <name evidence="9" type="ORF">DWX53_02945</name>
    <name evidence="8" type="ORF">DWX78_09595</name>
    <name evidence="7" type="ORF">DWY33_03060</name>
    <name evidence="18" type="ORF">DWZ24_05060</name>
    <name evidence="17" type="ORF">DWZ98_03725</name>
    <name evidence="6" type="ORF">DXB12_01350</name>
    <name evidence="5" type="ORF">DXB36_04420</name>
    <name evidence="4" type="ORF">DXD10_02485</name>
    <name evidence="3" type="ORF">DXD84_01825</name>
    <name evidence="2" type="ORF">HF855_02230</name>
</gene>
<dbReference type="EMBL" id="QSQQ01000002">
    <property type="protein sequence ID" value="RGK50109.1"/>
    <property type="molecule type" value="Genomic_DNA"/>
</dbReference>
<evidence type="ECO:0000313" key="26">
    <source>
        <dbReference type="Proteomes" id="UP000283652"/>
    </source>
</evidence>
<evidence type="ECO:0000313" key="24">
    <source>
        <dbReference type="Proteomes" id="UP000283325"/>
    </source>
</evidence>
<dbReference type="Proteomes" id="UP000261055">
    <property type="component" value="Unassembled WGS sequence"/>
</dbReference>
<dbReference type="InterPro" id="IPR051797">
    <property type="entry name" value="TrmB-like"/>
</dbReference>
<dbReference type="RefSeq" id="WP_005332555.1">
    <property type="nucleotide sequence ID" value="NZ_AP031430.1"/>
</dbReference>
<evidence type="ECO:0000313" key="18">
    <source>
        <dbReference type="EMBL" id="RHN17475.1"/>
    </source>
</evidence>
<dbReference type="EMBL" id="QRUK01000003">
    <property type="protein sequence ID" value="RGR60733.1"/>
    <property type="molecule type" value="Genomic_DNA"/>
</dbReference>
<dbReference type="Proteomes" id="UP000285666">
    <property type="component" value="Unassembled WGS sequence"/>
</dbReference>
<evidence type="ECO:0000313" key="16">
    <source>
        <dbReference type="EMBL" id="RHK65518.1"/>
    </source>
</evidence>
<evidence type="ECO:0000313" key="34">
    <source>
        <dbReference type="Proteomes" id="UP000285981"/>
    </source>
</evidence>
<dbReference type="Proteomes" id="UP000285652">
    <property type="component" value="Unassembled WGS sequence"/>
</dbReference>
<dbReference type="PANTHER" id="PTHR34293">
    <property type="entry name" value="HTH-TYPE TRANSCRIPTIONAL REGULATOR TRMBL2"/>
    <property type="match status" value="1"/>
</dbReference>
<evidence type="ECO:0000313" key="4">
    <source>
        <dbReference type="EMBL" id="RGK50109.1"/>
    </source>
</evidence>
<proteinExistence type="predicted"/>
<dbReference type="EMBL" id="QSEW01000001">
    <property type="protein sequence ID" value="RHA02361.1"/>
    <property type="molecule type" value="Genomic_DNA"/>
</dbReference>
<dbReference type="EMBL" id="QRPD01000002">
    <property type="protein sequence ID" value="RHL89922.1"/>
    <property type="molecule type" value="Genomic_DNA"/>
</dbReference>
<dbReference type="Proteomes" id="UP000260664">
    <property type="component" value="Unassembled WGS sequence"/>
</dbReference>